<dbReference type="AlphaFoldDB" id="A0A7K0E2A4"/>
<dbReference type="InterPro" id="IPR012337">
    <property type="entry name" value="RNaseH-like_sf"/>
</dbReference>
<dbReference type="InterPro" id="IPR036397">
    <property type="entry name" value="RNaseH_sf"/>
</dbReference>
<reference evidence="3 4" key="1">
    <citation type="submission" date="2019-10" db="EMBL/GenBank/DDBJ databases">
        <title>Nocardia macrotermitis sp. nov. and Nocardia aurantia sp. nov., isolated from the gut of fungus growing-termite Macrotermes natalensis.</title>
        <authorList>
            <person name="Benndorf R."/>
            <person name="Schwitalla J."/>
            <person name="Martin K."/>
            <person name="De Beer W."/>
            <person name="Kaster A.-K."/>
            <person name="Vollmers J."/>
            <person name="Poulsen M."/>
            <person name="Beemelmanns C."/>
        </authorList>
    </citation>
    <scope>NUCLEOTIDE SEQUENCE [LARGE SCALE GENOMIC DNA]</scope>
    <source>
        <strain evidence="3 4">RB56</strain>
    </source>
</reference>
<sequence>MIVGFIDEYRQVYGVESICRALSAHGVQIAPRTYRKARHRPPSHRDIADAHVENTLRDLDGKPEQMYGRRKMTRYLRRRGHDVAFCTVDRIMRELRLNGAVRGRRHRTTIPAENGIRAGDKLNRDFTAAAPDRVWVADFTYVSTWTGWAYVAFVFDAYSRAIVGWTTAATKTAALVSKALNVAVWRRGHYGHPVEPGLIHHSDAGSQYVSVSFTESLALQGLSASIGSVGDAYDNALAESIIGLFKTEVVNRHGPFKTLAEVEFALMEWADWYNNARLHSRLDYLTPTEYETAYYAQQPPRRPALV</sequence>
<dbReference type="Proteomes" id="UP000431401">
    <property type="component" value="Unassembled WGS sequence"/>
</dbReference>
<dbReference type="InterPro" id="IPR048020">
    <property type="entry name" value="Transpos_IS3"/>
</dbReference>
<dbReference type="InterPro" id="IPR025948">
    <property type="entry name" value="HTH-like_dom"/>
</dbReference>
<keyword evidence="4" id="KW-1185">Reference proteome</keyword>
<dbReference type="Pfam" id="PF13333">
    <property type="entry name" value="rve_2"/>
    <property type="match status" value="1"/>
</dbReference>
<protein>
    <submittedName>
        <fullName evidence="3">IS3 family transposase ISPfr13</fullName>
    </submittedName>
</protein>
<evidence type="ECO:0000313" key="4">
    <source>
        <dbReference type="Proteomes" id="UP000431401"/>
    </source>
</evidence>
<evidence type="ECO:0000259" key="2">
    <source>
        <dbReference type="PROSITE" id="PS50994"/>
    </source>
</evidence>
<dbReference type="NCBIfam" id="NF033516">
    <property type="entry name" value="transpos_IS3"/>
    <property type="match status" value="1"/>
</dbReference>
<dbReference type="GO" id="GO:0003676">
    <property type="term" value="F:nucleic acid binding"/>
    <property type="evidence" value="ECO:0007669"/>
    <property type="project" value="InterPro"/>
</dbReference>
<dbReference type="GO" id="GO:0015074">
    <property type="term" value="P:DNA integration"/>
    <property type="evidence" value="ECO:0007669"/>
    <property type="project" value="InterPro"/>
</dbReference>
<organism evidence="3 4">
    <name type="scientific">Nocardia aurantia</name>
    <dbReference type="NCBI Taxonomy" id="2585199"/>
    <lineage>
        <taxon>Bacteria</taxon>
        <taxon>Bacillati</taxon>
        <taxon>Actinomycetota</taxon>
        <taxon>Actinomycetes</taxon>
        <taxon>Mycobacteriales</taxon>
        <taxon>Nocardiaceae</taxon>
        <taxon>Nocardia</taxon>
    </lineage>
</organism>
<dbReference type="EMBL" id="WEGI01000033">
    <property type="protein sequence ID" value="MQY32021.1"/>
    <property type="molecule type" value="Genomic_DNA"/>
</dbReference>
<dbReference type="Pfam" id="PF00665">
    <property type="entry name" value="rve"/>
    <property type="match status" value="1"/>
</dbReference>
<name>A0A7K0E2A4_9NOCA</name>
<dbReference type="Gene3D" id="3.30.420.10">
    <property type="entry name" value="Ribonuclease H-like superfamily/Ribonuclease H"/>
    <property type="match status" value="1"/>
</dbReference>
<dbReference type="PANTHER" id="PTHR46889:SF5">
    <property type="entry name" value="INTEGRASE PROTEIN"/>
    <property type="match status" value="1"/>
</dbReference>
<accession>A0A7K0E2A4</accession>
<feature type="domain" description="Integrase catalytic" evidence="2">
    <location>
        <begin position="127"/>
        <end position="295"/>
    </location>
</feature>
<comment type="caution">
    <text evidence="3">The sequence shown here is derived from an EMBL/GenBank/DDBJ whole genome shotgun (WGS) entry which is preliminary data.</text>
</comment>
<comment type="function">
    <text evidence="1">Involved in the transposition of the insertion sequence.</text>
</comment>
<evidence type="ECO:0000313" key="3">
    <source>
        <dbReference type="EMBL" id="MQY32021.1"/>
    </source>
</evidence>
<proteinExistence type="predicted"/>
<evidence type="ECO:0000256" key="1">
    <source>
        <dbReference type="ARBA" id="ARBA00002286"/>
    </source>
</evidence>
<dbReference type="InterPro" id="IPR001584">
    <property type="entry name" value="Integrase_cat-core"/>
</dbReference>
<gene>
    <name evidence="3" type="ORF">NRB56_76350</name>
</gene>
<dbReference type="Pfam" id="PF13276">
    <property type="entry name" value="HTH_21"/>
    <property type="match status" value="1"/>
</dbReference>
<dbReference type="InterPro" id="IPR050900">
    <property type="entry name" value="Transposase_IS3/IS150/IS904"/>
</dbReference>
<dbReference type="PROSITE" id="PS50994">
    <property type="entry name" value="INTEGRASE"/>
    <property type="match status" value="1"/>
</dbReference>
<dbReference type="SUPFAM" id="SSF53098">
    <property type="entry name" value="Ribonuclease H-like"/>
    <property type="match status" value="1"/>
</dbReference>
<dbReference type="PANTHER" id="PTHR46889">
    <property type="entry name" value="TRANSPOSASE INSF FOR INSERTION SEQUENCE IS3B-RELATED"/>
    <property type="match status" value="1"/>
</dbReference>